<evidence type="ECO:0000256" key="1">
    <source>
        <dbReference type="SAM" id="MobiDB-lite"/>
    </source>
</evidence>
<protein>
    <recommendedName>
        <fullName evidence="5">Secreted protein</fullName>
    </recommendedName>
</protein>
<feature type="chain" id="PRO_5041966027" description="Secreted protein" evidence="2">
    <location>
        <begin position="33"/>
        <end position="103"/>
    </location>
</feature>
<dbReference type="AlphaFoldDB" id="A0AAD7HPP9"/>
<evidence type="ECO:0008006" key="5">
    <source>
        <dbReference type="Google" id="ProtNLM"/>
    </source>
</evidence>
<name>A0AAD7HPP9_9AGAR</name>
<proteinExistence type="predicted"/>
<sequence length="103" mass="11026">MKYAVVLPLPVQLLALLFLVFAIVAAAPAASAEGPVISYFALHHASKESGRSQWPIKRAPDEAEEVEPAAAESDSENEESKILVAQDWQAQDDFPVPQPSSAA</sequence>
<evidence type="ECO:0000313" key="3">
    <source>
        <dbReference type="EMBL" id="KAJ7724604.1"/>
    </source>
</evidence>
<organism evidence="3 4">
    <name type="scientific">Mycena maculata</name>
    <dbReference type="NCBI Taxonomy" id="230809"/>
    <lineage>
        <taxon>Eukaryota</taxon>
        <taxon>Fungi</taxon>
        <taxon>Dikarya</taxon>
        <taxon>Basidiomycota</taxon>
        <taxon>Agaricomycotina</taxon>
        <taxon>Agaricomycetes</taxon>
        <taxon>Agaricomycetidae</taxon>
        <taxon>Agaricales</taxon>
        <taxon>Marasmiineae</taxon>
        <taxon>Mycenaceae</taxon>
        <taxon>Mycena</taxon>
    </lineage>
</organism>
<evidence type="ECO:0000256" key="2">
    <source>
        <dbReference type="SAM" id="SignalP"/>
    </source>
</evidence>
<feature type="compositionally biased region" description="Acidic residues" evidence="1">
    <location>
        <begin position="62"/>
        <end position="77"/>
    </location>
</feature>
<dbReference type="Proteomes" id="UP001215280">
    <property type="component" value="Unassembled WGS sequence"/>
</dbReference>
<reference evidence="3" key="1">
    <citation type="submission" date="2023-03" db="EMBL/GenBank/DDBJ databases">
        <title>Massive genome expansion in bonnet fungi (Mycena s.s.) driven by repeated elements and novel gene families across ecological guilds.</title>
        <authorList>
            <consortium name="Lawrence Berkeley National Laboratory"/>
            <person name="Harder C.B."/>
            <person name="Miyauchi S."/>
            <person name="Viragh M."/>
            <person name="Kuo A."/>
            <person name="Thoen E."/>
            <person name="Andreopoulos B."/>
            <person name="Lu D."/>
            <person name="Skrede I."/>
            <person name="Drula E."/>
            <person name="Henrissat B."/>
            <person name="Morin E."/>
            <person name="Kohler A."/>
            <person name="Barry K."/>
            <person name="LaButti K."/>
            <person name="Morin E."/>
            <person name="Salamov A."/>
            <person name="Lipzen A."/>
            <person name="Mereny Z."/>
            <person name="Hegedus B."/>
            <person name="Baldrian P."/>
            <person name="Stursova M."/>
            <person name="Weitz H."/>
            <person name="Taylor A."/>
            <person name="Grigoriev I.V."/>
            <person name="Nagy L.G."/>
            <person name="Martin F."/>
            <person name="Kauserud H."/>
        </authorList>
    </citation>
    <scope>NUCLEOTIDE SEQUENCE</scope>
    <source>
        <strain evidence="3">CBHHK188m</strain>
    </source>
</reference>
<feature type="signal peptide" evidence="2">
    <location>
        <begin position="1"/>
        <end position="32"/>
    </location>
</feature>
<accession>A0AAD7HPP9</accession>
<comment type="caution">
    <text evidence="3">The sequence shown here is derived from an EMBL/GenBank/DDBJ whole genome shotgun (WGS) entry which is preliminary data.</text>
</comment>
<feature type="region of interest" description="Disordered" evidence="1">
    <location>
        <begin position="47"/>
        <end position="84"/>
    </location>
</feature>
<keyword evidence="2" id="KW-0732">Signal</keyword>
<gene>
    <name evidence="3" type="ORF">DFH07DRAFT_854679</name>
</gene>
<keyword evidence="4" id="KW-1185">Reference proteome</keyword>
<feature type="non-terminal residue" evidence="3">
    <location>
        <position position="1"/>
    </location>
</feature>
<evidence type="ECO:0000313" key="4">
    <source>
        <dbReference type="Proteomes" id="UP001215280"/>
    </source>
</evidence>
<dbReference type="EMBL" id="JARJLG010000236">
    <property type="protein sequence ID" value="KAJ7724604.1"/>
    <property type="molecule type" value="Genomic_DNA"/>
</dbReference>